<accession>A0A6J7H336</accession>
<dbReference type="EMBL" id="CAFBMX010000001">
    <property type="protein sequence ID" value="CAB4915367.1"/>
    <property type="molecule type" value="Genomic_DNA"/>
</dbReference>
<dbReference type="PIRSF" id="PIRSF006779">
    <property type="entry name" value="UCP006779"/>
    <property type="match status" value="1"/>
</dbReference>
<feature type="domain" description="S-adenosyl-l-methionine hydroxide adenosyltransferase N-terminal" evidence="3">
    <location>
        <begin position="5"/>
        <end position="152"/>
    </location>
</feature>
<gene>
    <name evidence="5" type="ORF">UFOPK3674_00202</name>
</gene>
<dbReference type="SUPFAM" id="SSF101852">
    <property type="entry name" value="Bacterial fluorinating enzyme, C-terminal domain"/>
    <property type="match status" value="1"/>
</dbReference>
<dbReference type="InterPro" id="IPR023228">
    <property type="entry name" value="SAM_OH_AdoTrfase_N_sf"/>
</dbReference>
<name>A0A6J7H336_9ZZZZ</name>
<organism evidence="5">
    <name type="scientific">freshwater metagenome</name>
    <dbReference type="NCBI Taxonomy" id="449393"/>
    <lineage>
        <taxon>unclassified sequences</taxon>
        <taxon>metagenomes</taxon>
        <taxon>ecological metagenomes</taxon>
    </lineage>
</organism>
<dbReference type="Gene3D" id="3.40.50.10790">
    <property type="entry name" value="S-adenosyl-l-methionine hydroxide adenosyltransferase, N-terminal"/>
    <property type="match status" value="1"/>
</dbReference>
<feature type="domain" description="S-adenosyl-l-methionine hydroxide adenosyltransferase C-terminal" evidence="4">
    <location>
        <begin position="180"/>
        <end position="261"/>
    </location>
</feature>
<dbReference type="InterPro" id="IPR046470">
    <property type="entry name" value="SAM_HAT_C"/>
</dbReference>
<dbReference type="PANTHER" id="PTHR35092:SF1">
    <property type="entry name" value="CHLORINASE MJ1651"/>
    <property type="match status" value="1"/>
</dbReference>
<evidence type="ECO:0000259" key="4">
    <source>
        <dbReference type="Pfam" id="PF20257"/>
    </source>
</evidence>
<proteinExistence type="inferred from homology"/>
<dbReference type="Gene3D" id="2.40.30.90">
    <property type="entry name" value="Bacterial fluorinating enzyme like"/>
    <property type="match status" value="1"/>
</dbReference>
<dbReference type="SUPFAM" id="SSF102522">
    <property type="entry name" value="Bacterial fluorinating enzyme, N-terminal domain"/>
    <property type="match status" value="1"/>
</dbReference>
<dbReference type="InterPro" id="IPR023227">
    <property type="entry name" value="SAM_OH_AdoTrfase_C_sf"/>
</dbReference>
<keyword evidence="1" id="KW-0949">S-adenosyl-L-methionine</keyword>
<protein>
    <submittedName>
        <fullName evidence="5">Unannotated protein</fullName>
    </submittedName>
</protein>
<dbReference type="Pfam" id="PF20257">
    <property type="entry name" value="SAM_HAT_C"/>
    <property type="match status" value="1"/>
</dbReference>
<sequence length="266" mass="28146">MARPISFLSDYGAADDFVGVCHGVMATLAPDARIIDLTHGIPRHDVRAGALVLRRALPFMPPGVHLAVVDPDVGGDRLPVALRTADEDRILVGPDNGLLMLAARRFDGAVEAVDLSRSAVRLEPTSATFHGRDIFAPAAAALARGAQLAEVGEPIDPDALIELDMPLARPEDGELVARAVTVDHFGNVALDVEHEELAAFGLRLGRPLLVNGASCFYATTFADVAVGALLVYQDAYRTLALAINRGSVAEQLGLAVDDEVRLRPAP</sequence>
<dbReference type="PANTHER" id="PTHR35092">
    <property type="entry name" value="CHLORINASE MJ1651"/>
    <property type="match status" value="1"/>
</dbReference>
<dbReference type="AlphaFoldDB" id="A0A6J7H336"/>
<reference evidence="5" key="1">
    <citation type="submission" date="2020-05" db="EMBL/GenBank/DDBJ databases">
        <authorList>
            <person name="Chiriac C."/>
            <person name="Salcher M."/>
            <person name="Ghai R."/>
            <person name="Kavagutti S V."/>
        </authorList>
    </citation>
    <scope>NUCLEOTIDE SEQUENCE</scope>
</reference>
<evidence type="ECO:0000256" key="2">
    <source>
        <dbReference type="ARBA" id="ARBA00024035"/>
    </source>
</evidence>
<evidence type="ECO:0000313" key="5">
    <source>
        <dbReference type="EMBL" id="CAB4915367.1"/>
    </source>
</evidence>
<comment type="similarity">
    <text evidence="2">Belongs to the SAM hydrolase / SAM-dependent halogenase family.</text>
</comment>
<dbReference type="InterPro" id="IPR002747">
    <property type="entry name" value="SAM_OH_AdoTrfase"/>
</dbReference>
<evidence type="ECO:0000259" key="3">
    <source>
        <dbReference type="Pfam" id="PF01887"/>
    </source>
</evidence>
<dbReference type="InterPro" id="IPR046469">
    <property type="entry name" value="SAM_HAT_N"/>
</dbReference>
<evidence type="ECO:0000256" key="1">
    <source>
        <dbReference type="ARBA" id="ARBA00022691"/>
    </source>
</evidence>
<dbReference type="Pfam" id="PF01887">
    <property type="entry name" value="SAM_HAT_N"/>
    <property type="match status" value="1"/>
</dbReference>